<evidence type="ECO:0000313" key="1">
    <source>
        <dbReference type="EMBL" id="KOO23237.1"/>
    </source>
</evidence>
<dbReference type="Proteomes" id="UP000037460">
    <property type="component" value="Unassembled WGS sequence"/>
</dbReference>
<accession>A0A0M0JA47</accession>
<gene>
    <name evidence="1" type="ORF">Ctob_004739</name>
</gene>
<organism evidence="1 2">
    <name type="scientific">Chrysochromulina tobinii</name>
    <dbReference type="NCBI Taxonomy" id="1460289"/>
    <lineage>
        <taxon>Eukaryota</taxon>
        <taxon>Haptista</taxon>
        <taxon>Haptophyta</taxon>
        <taxon>Prymnesiophyceae</taxon>
        <taxon>Prymnesiales</taxon>
        <taxon>Chrysochromulinaceae</taxon>
        <taxon>Chrysochromulina</taxon>
    </lineage>
</organism>
<dbReference type="EMBL" id="JWZX01003209">
    <property type="protein sequence ID" value="KOO23237.1"/>
    <property type="molecule type" value="Genomic_DNA"/>
</dbReference>
<dbReference type="AlphaFoldDB" id="A0A0M0JA47"/>
<protein>
    <submittedName>
        <fullName evidence="1">Uncharacterized protein</fullName>
    </submittedName>
</protein>
<sequence>MFATTPSDKKVTEHDPAVKEAVRYCMIALPAEDGKEFPMMVDGHKMTFTPPKGAKKGQEVEFAFTYSGGQVLSPPYTIDADLESTPSTMVAMAEDEPVLKSSVKSSEPIAYELANAMTSKVLEQHAISAEARISDAVAEDVSPKLIEGSSSAKTAAVETTVNDAAFAVVVEEPAKLPLVAMAEDEPILKSSAKSSEPIDYKELAKATASNVLDAARCRTLEVPEEPIVAKAEDEPVLKSSAKSSEPIDHKELAKATTSIVLDAARCRTLEVPEEPIVAKAKDEPVVPRLGMRELMIALLLLALAVVIRAEDK</sequence>
<comment type="caution">
    <text evidence="1">The sequence shown here is derived from an EMBL/GenBank/DDBJ whole genome shotgun (WGS) entry which is preliminary data.</text>
</comment>
<name>A0A0M0JA47_9EUKA</name>
<keyword evidence="2" id="KW-1185">Reference proteome</keyword>
<proteinExistence type="predicted"/>
<reference evidence="2" key="1">
    <citation type="journal article" date="2015" name="PLoS Genet.">
        <title>Genome Sequence and Transcriptome Analyses of Chrysochromulina tobin: Metabolic Tools for Enhanced Algal Fitness in the Prominent Order Prymnesiales (Haptophyceae).</title>
        <authorList>
            <person name="Hovde B.T."/>
            <person name="Deodato C.R."/>
            <person name="Hunsperger H.M."/>
            <person name="Ryken S.A."/>
            <person name="Yost W."/>
            <person name="Jha R.K."/>
            <person name="Patterson J."/>
            <person name="Monnat R.J. Jr."/>
            <person name="Barlow S.B."/>
            <person name="Starkenburg S.R."/>
            <person name="Cattolico R.A."/>
        </authorList>
    </citation>
    <scope>NUCLEOTIDE SEQUENCE</scope>
    <source>
        <strain evidence="2">CCMP291</strain>
    </source>
</reference>
<evidence type="ECO:0000313" key="2">
    <source>
        <dbReference type="Proteomes" id="UP000037460"/>
    </source>
</evidence>